<feature type="transmembrane region" description="Helical" evidence="1">
    <location>
        <begin position="85"/>
        <end position="104"/>
    </location>
</feature>
<evidence type="ECO:0000313" key="3">
    <source>
        <dbReference type="EMBL" id="MBC3930115.1"/>
    </source>
</evidence>
<keyword evidence="3" id="KW-0012">Acyltransferase</keyword>
<feature type="transmembrane region" description="Helical" evidence="1">
    <location>
        <begin position="299"/>
        <end position="321"/>
    </location>
</feature>
<organism evidence="3 4">
    <name type="scientific">Undibacterium curvum</name>
    <dbReference type="NCBI Taxonomy" id="2762294"/>
    <lineage>
        <taxon>Bacteria</taxon>
        <taxon>Pseudomonadati</taxon>
        <taxon>Pseudomonadota</taxon>
        <taxon>Betaproteobacteria</taxon>
        <taxon>Burkholderiales</taxon>
        <taxon>Oxalobacteraceae</taxon>
        <taxon>Undibacterium</taxon>
    </lineage>
</organism>
<dbReference type="EMBL" id="JACOGD010000001">
    <property type="protein sequence ID" value="MBC3930115.1"/>
    <property type="molecule type" value="Genomic_DNA"/>
</dbReference>
<evidence type="ECO:0000313" key="4">
    <source>
        <dbReference type="Proteomes" id="UP000654304"/>
    </source>
</evidence>
<sequence>MNKPEFQNNFNFLRFLFASLVIVSHVPELQDGNRSHEILTQIFGTISFGELAVDCFFILSGFLIVKSWLKRPAFVSFLSSRLLRIYPGFIASCLICALLIGPLFSTPDYFQQFNVQQFFSGMLKLSLGGHPEVFPNTQYPALNGSMWSIPYEFKCYLLVLFCGMLGLLNKRWSWLLLWTACTLAYVAIKLNGAPHKFEIYMRLVMAFSAGGCFCLYHDKLRWNSKLAWASLALCSGLFFSHTMAEPALSLFGSYAILYFALHAKAMHSFNTLPDVSYGTYLYAWPVNKIVLWYHPHINLALAIITVFILSVIAGSISWYAVERPFMRIKNRIT</sequence>
<dbReference type="InterPro" id="IPR002656">
    <property type="entry name" value="Acyl_transf_3_dom"/>
</dbReference>
<feature type="transmembrane region" description="Helical" evidence="1">
    <location>
        <begin position="149"/>
        <end position="168"/>
    </location>
</feature>
<keyword evidence="1" id="KW-0472">Membrane</keyword>
<name>A0ABR6ZZM4_9BURK</name>
<keyword evidence="1" id="KW-0812">Transmembrane</keyword>
<dbReference type="GO" id="GO:0016746">
    <property type="term" value="F:acyltransferase activity"/>
    <property type="evidence" value="ECO:0007669"/>
    <property type="project" value="UniProtKB-KW"/>
</dbReference>
<comment type="caution">
    <text evidence="3">The sequence shown here is derived from an EMBL/GenBank/DDBJ whole genome shotgun (WGS) entry which is preliminary data.</text>
</comment>
<accession>A0ABR6ZZM4</accession>
<feature type="transmembrane region" description="Helical" evidence="1">
    <location>
        <begin position="42"/>
        <end position="65"/>
    </location>
</feature>
<reference evidence="3 4" key="1">
    <citation type="submission" date="2020-08" db="EMBL/GenBank/DDBJ databases">
        <title>Novel species isolated from subtropical streams in China.</title>
        <authorList>
            <person name="Lu H."/>
        </authorList>
    </citation>
    <scope>NUCLEOTIDE SEQUENCE [LARGE SCALE GENOMIC DNA]</scope>
    <source>
        <strain evidence="3 4">CY22W</strain>
    </source>
</reference>
<protein>
    <submittedName>
        <fullName evidence="3">Acyltransferase</fullName>
    </submittedName>
</protein>
<keyword evidence="4" id="KW-1185">Reference proteome</keyword>
<gene>
    <name evidence="3" type="ORF">H8K43_00390</name>
</gene>
<feature type="transmembrane region" description="Helical" evidence="1">
    <location>
        <begin position="12"/>
        <end position="30"/>
    </location>
</feature>
<feature type="transmembrane region" description="Helical" evidence="1">
    <location>
        <begin position="175"/>
        <end position="193"/>
    </location>
</feature>
<evidence type="ECO:0000259" key="2">
    <source>
        <dbReference type="Pfam" id="PF01757"/>
    </source>
</evidence>
<dbReference type="Proteomes" id="UP000654304">
    <property type="component" value="Unassembled WGS sequence"/>
</dbReference>
<keyword evidence="3" id="KW-0808">Transferase</keyword>
<keyword evidence="1" id="KW-1133">Transmembrane helix</keyword>
<proteinExistence type="predicted"/>
<dbReference type="PANTHER" id="PTHR23028:SF53">
    <property type="entry name" value="ACYL_TRANSF_3 DOMAIN-CONTAINING PROTEIN"/>
    <property type="match status" value="1"/>
</dbReference>
<dbReference type="InterPro" id="IPR050879">
    <property type="entry name" value="Acyltransferase_3"/>
</dbReference>
<evidence type="ECO:0000256" key="1">
    <source>
        <dbReference type="SAM" id="Phobius"/>
    </source>
</evidence>
<feature type="transmembrane region" description="Helical" evidence="1">
    <location>
        <begin position="228"/>
        <end position="261"/>
    </location>
</feature>
<dbReference type="Pfam" id="PF01757">
    <property type="entry name" value="Acyl_transf_3"/>
    <property type="match status" value="1"/>
</dbReference>
<feature type="transmembrane region" description="Helical" evidence="1">
    <location>
        <begin position="199"/>
        <end position="216"/>
    </location>
</feature>
<feature type="domain" description="Acyltransferase 3" evidence="2">
    <location>
        <begin position="9"/>
        <end position="314"/>
    </location>
</feature>
<dbReference type="PANTHER" id="PTHR23028">
    <property type="entry name" value="ACETYLTRANSFERASE"/>
    <property type="match status" value="1"/>
</dbReference>